<name>A0A7R8WT28_9CRUS</name>
<reference evidence="1" key="1">
    <citation type="submission" date="2020-11" db="EMBL/GenBank/DDBJ databases">
        <authorList>
            <person name="Tran Van P."/>
        </authorList>
    </citation>
    <scope>NUCLEOTIDE SEQUENCE</scope>
</reference>
<dbReference type="AlphaFoldDB" id="A0A7R8WT28"/>
<gene>
    <name evidence="1" type="ORF">CTOB1V02_LOCUS15432</name>
</gene>
<dbReference type="EMBL" id="OB690034">
    <property type="protein sequence ID" value="CAD7237617.1"/>
    <property type="molecule type" value="Genomic_DNA"/>
</dbReference>
<protein>
    <submittedName>
        <fullName evidence="1">Uncharacterized protein</fullName>
    </submittedName>
</protein>
<organism evidence="1">
    <name type="scientific">Cyprideis torosa</name>
    <dbReference type="NCBI Taxonomy" id="163714"/>
    <lineage>
        <taxon>Eukaryota</taxon>
        <taxon>Metazoa</taxon>
        <taxon>Ecdysozoa</taxon>
        <taxon>Arthropoda</taxon>
        <taxon>Crustacea</taxon>
        <taxon>Oligostraca</taxon>
        <taxon>Ostracoda</taxon>
        <taxon>Podocopa</taxon>
        <taxon>Podocopida</taxon>
        <taxon>Cytherocopina</taxon>
        <taxon>Cytheroidea</taxon>
        <taxon>Cytherideidae</taxon>
        <taxon>Cyprideis</taxon>
    </lineage>
</organism>
<accession>A0A7R8WT28</accession>
<evidence type="ECO:0000313" key="1">
    <source>
        <dbReference type="EMBL" id="CAD7237617.1"/>
    </source>
</evidence>
<sequence>MEESMNPMGNDVWGGMDSHERVQILLRWANMFDLSVGKAKATDFCSGVVVAEVRTTVPSRSDCRRGEKDGSKSE</sequence>
<proteinExistence type="predicted"/>